<accession>A0A4S8P4T2</accession>
<feature type="transmembrane region" description="Helical" evidence="2">
    <location>
        <begin position="44"/>
        <end position="61"/>
    </location>
</feature>
<dbReference type="Proteomes" id="UP000305792">
    <property type="component" value="Unassembled WGS sequence"/>
</dbReference>
<dbReference type="RefSeq" id="WP_136531716.1">
    <property type="nucleotide sequence ID" value="NZ_STGX01000019.1"/>
</dbReference>
<keyword evidence="2" id="KW-1133">Transmembrane helix</keyword>
<dbReference type="AlphaFoldDB" id="A0A4S8P4T2"/>
<keyword evidence="2" id="KW-0812">Transmembrane</keyword>
<keyword evidence="2" id="KW-0472">Membrane</keyword>
<feature type="transmembrane region" description="Helical" evidence="2">
    <location>
        <begin position="73"/>
        <end position="95"/>
    </location>
</feature>
<evidence type="ECO:0000313" key="4">
    <source>
        <dbReference type="Proteomes" id="UP000305792"/>
    </source>
</evidence>
<dbReference type="OrthoDB" id="5149277at2"/>
<dbReference type="InterPro" id="IPR019681">
    <property type="entry name" value="DUF2530"/>
</dbReference>
<evidence type="ECO:0000256" key="2">
    <source>
        <dbReference type="SAM" id="Phobius"/>
    </source>
</evidence>
<sequence>MSTEGNSQPPAPSGSATPREAYQRVKRTPELPAPKAVQMRMTPIAAGGTLLWTIALILTQVFRDDLADSGRGWWGACALTGVIIGLIGTAMMVVADRRHFGGSAREQDEA</sequence>
<reference evidence="3 4" key="1">
    <citation type="journal article" date="2018" name="Int. J. Syst. Evol. Microbiol.">
        <title>Glycomyces paridis sp. nov., isolated from the medicinal plant Paris polyphylla.</title>
        <authorList>
            <person name="Fang X.M."/>
            <person name="Bai J.L."/>
            <person name="Su J."/>
            <person name="Zhao L.L."/>
            <person name="Liu H.Y."/>
            <person name="Ma B.P."/>
            <person name="Zhang Y.Q."/>
            <person name="Yu L.Y."/>
        </authorList>
    </citation>
    <scope>NUCLEOTIDE SEQUENCE [LARGE SCALE GENOMIC DNA]</scope>
    <source>
        <strain evidence="3 4">CPCC 204357</strain>
    </source>
</reference>
<protein>
    <submittedName>
        <fullName evidence="3">DUF2530 domain-containing protein</fullName>
    </submittedName>
</protein>
<organism evidence="3 4">
    <name type="scientific">Glycomyces paridis</name>
    <dbReference type="NCBI Taxonomy" id="2126555"/>
    <lineage>
        <taxon>Bacteria</taxon>
        <taxon>Bacillati</taxon>
        <taxon>Actinomycetota</taxon>
        <taxon>Actinomycetes</taxon>
        <taxon>Glycomycetales</taxon>
        <taxon>Glycomycetaceae</taxon>
        <taxon>Glycomyces</taxon>
    </lineage>
</organism>
<keyword evidence="4" id="KW-1185">Reference proteome</keyword>
<feature type="region of interest" description="Disordered" evidence="1">
    <location>
        <begin position="1"/>
        <end position="35"/>
    </location>
</feature>
<proteinExistence type="predicted"/>
<dbReference type="EMBL" id="STGX01000019">
    <property type="protein sequence ID" value="THV24365.1"/>
    <property type="molecule type" value="Genomic_DNA"/>
</dbReference>
<evidence type="ECO:0000313" key="3">
    <source>
        <dbReference type="EMBL" id="THV24365.1"/>
    </source>
</evidence>
<gene>
    <name evidence="3" type="ORF">E9998_21315</name>
</gene>
<name>A0A4S8P4T2_9ACTN</name>
<evidence type="ECO:0000256" key="1">
    <source>
        <dbReference type="SAM" id="MobiDB-lite"/>
    </source>
</evidence>
<comment type="caution">
    <text evidence="3">The sequence shown here is derived from an EMBL/GenBank/DDBJ whole genome shotgun (WGS) entry which is preliminary data.</text>
</comment>
<dbReference type="Pfam" id="PF10745">
    <property type="entry name" value="DUF2530"/>
    <property type="match status" value="1"/>
</dbReference>